<comment type="caution">
    <text evidence="2">The sequence shown here is derived from an EMBL/GenBank/DDBJ whole genome shotgun (WGS) entry which is preliminary data.</text>
</comment>
<keyword evidence="1" id="KW-0812">Transmembrane</keyword>
<protein>
    <submittedName>
        <fullName evidence="2">Uncharacterized protein</fullName>
    </submittedName>
</protein>
<evidence type="ECO:0000313" key="2">
    <source>
        <dbReference type="EMBL" id="GGL57597.1"/>
    </source>
</evidence>
<gene>
    <name evidence="2" type="ORF">GCM10009039_14700</name>
</gene>
<sequence>MMTLREAFHHPVTGILSIGGTLVTFAVLASGSLYRVSAMLAFTFGDKIPALPVHTLELAAFGFGGIYLSYKLWRLWQRFERTAGLDTDD</sequence>
<proteinExistence type="predicted"/>
<keyword evidence="3" id="KW-1185">Reference proteome</keyword>
<evidence type="ECO:0000256" key="1">
    <source>
        <dbReference type="SAM" id="Phobius"/>
    </source>
</evidence>
<keyword evidence="1" id="KW-0472">Membrane</keyword>
<reference evidence="2" key="1">
    <citation type="journal article" date="2014" name="Int. J. Syst. Evol. Microbiol.">
        <title>Complete genome sequence of Corynebacterium casei LMG S-19264T (=DSM 44701T), isolated from a smear-ripened cheese.</title>
        <authorList>
            <consortium name="US DOE Joint Genome Institute (JGI-PGF)"/>
            <person name="Walter F."/>
            <person name="Albersmeier A."/>
            <person name="Kalinowski J."/>
            <person name="Ruckert C."/>
        </authorList>
    </citation>
    <scope>NUCLEOTIDE SEQUENCE</scope>
    <source>
        <strain evidence="2">JCM 19596</strain>
    </source>
</reference>
<keyword evidence="1" id="KW-1133">Transmembrane helix</keyword>
<dbReference type="Proteomes" id="UP000607197">
    <property type="component" value="Unassembled WGS sequence"/>
</dbReference>
<reference evidence="2" key="2">
    <citation type="submission" date="2020-09" db="EMBL/GenBank/DDBJ databases">
        <authorList>
            <person name="Sun Q."/>
            <person name="Ohkuma M."/>
        </authorList>
    </citation>
    <scope>NUCLEOTIDE SEQUENCE</scope>
    <source>
        <strain evidence="2">JCM 19596</strain>
    </source>
</reference>
<feature type="transmembrane region" description="Helical" evidence="1">
    <location>
        <begin position="51"/>
        <end position="70"/>
    </location>
</feature>
<dbReference type="EMBL" id="BMPG01000002">
    <property type="protein sequence ID" value="GGL57597.1"/>
    <property type="molecule type" value="Genomic_DNA"/>
</dbReference>
<name>A0A830FBB5_9EURY</name>
<accession>A0A830FBB5</accession>
<organism evidence="2 3">
    <name type="scientific">Halocalculus aciditolerans</name>
    <dbReference type="NCBI Taxonomy" id="1383812"/>
    <lineage>
        <taxon>Archaea</taxon>
        <taxon>Methanobacteriati</taxon>
        <taxon>Methanobacteriota</taxon>
        <taxon>Stenosarchaea group</taxon>
        <taxon>Halobacteria</taxon>
        <taxon>Halobacteriales</taxon>
        <taxon>Halobacteriaceae</taxon>
        <taxon>Halocalculus</taxon>
    </lineage>
</organism>
<dbReference type="AlphaFoldDB" id="A0A830FBB5"/>
<feature type="transmembrane region" description="Helical" evidence="1">
    <location>
        <begin position="12"/>
        <end position="31"/>
    </location>
</feature>
<evidence type="ECO:0000313" key="3">
    <source>
        <dbReference type="Proteomes" id="UP000607197"/>
    </source>
</evidence>